<feature type="chain" id="PRO_5014173380" description="PPC domain-containing protein" evidence="1">
    <location>
        <begin position="20"/>
        <end position="186"/>
    </location>
</feature>
<dbReference type="PROSITE" id="PS51742">
    <property type="entry name" value="PPC"/>
    <property type="match status" value="1"/>
</dbReference>
<dbReference type="OrthoDB" id="9798999at2"/>
<dbReference type="Gene3D" id="3.30.1330.80">
    <property type="entry name" value="Hypothetical protein, similar to alpha- acetolactate decarboxylase, domain 2"/>
    <property type="match status" value="1"/>
</dbReference>
<dbReference type="SUPFAM" id="SSF117856">
    <property type="entry name" value="AF0104/ALDC/Ptd012-like"/>
    <property type="match status" value="1"/>
</dbReference>
<comment type="caution">
    <text evidence="3">The sequence shown here is derived from an EMBL/GenBank/DDBJ whole genome shotgun (WGS) entry which is preliminary data.</text>
</comment>
<dbReference type="Pfam" id="PF03479">
    <property type="entry name" value="PCC"/>
    <property type="match status" value="1"/>
</dbReference>
<keyword evidence="1" id="KW-0732">Signal</keyword>
<feature type="domain" description="PPC" evidence="2">
    <location>
        <begin position="45"/>
        <end position="183"/>
    </location>
</feature>
<organism evidence="3 4">
    <name type="scientific">Mucilaginibacter auburnensis</name>
    <dbReference type="NCBI Taxonomy" id="1457233"/>
    <lineage>
        <taxon>Bacteria</taxon>
        <taxon>Pseudomonadati</taxon>
        <taxon>Bacteroidota</taxon>
        <taxon>Sphingobacteriia</taxon>
        <taxon>Sphingobacteriales</taxon>
        <taxon>Sphingobacteriaceae</taxon>
        <taxon>Mucilaginibacter</taxon>
    </lineage>
</organism>
<feature type="signal peptide" evidence="1">
    <location>
        <begin position="1"/>
        <end position="19"/>
    </location>
</feature>
<accession>A0A2H9VT77</accession>
<sequence length="186" mass="20692">MNKLLPVLLLMLTANFAFAQDDEYVKPGQVIEKGKAPAMKYRLVNTNGKVKTYIVALFRGDDILSGVTEFAEKEGIKFAQFNAVGAISSGRLGSYDRDKQMYHIFPVKQQAEIVSFIGNIATYNGKPVVHVHMSVSQSDGTMRGGHLFHGIVWPTLELMVTAYPEGVYKKKEDETGFVLTDPELMQ</sequence>
<dbReference type="PANTHER" id="PTHR34988:SF1">
    <property type="entry name" value="DNA-BINDING PROTEIN"/>
    <property type="match status" value="1"/>
</dbReference>
<dbReference type="CDD" id="cd11378">
    <property type="entry name" value="DUF296"/>
    <property type="match status" value="1"/>
</dbReference>
<name>A0A2H9VT77_9SPHI</name>
<dbReference type="AlphaFoldDB" id="A0A2H9VT77"/>
<evidence type="ECO:0000313" key="3">
    <source>
        <dbReference type="EMBL" id="PJJ84025.1"/>
    </source>
</evidence>
<dbReference type="EMBL" id="PGFJ01000001">
    <property type="protein sequence ID" value="PJJ84025.1"/>
    <property type="molecule type" value="Genomic_DNA"/>
</dbReference>
<dbReference type="InterPro" id="IPR005175">
    <property type="entry name" value="PPC_dom"/>
</dbReference>
<reference evidence="3 4" key="1">
    <citation type="submission" date="2017-11" db="EMBL/GenBank/DDBJ databases">
        <title>Genomic Encyclopedia of Archaeal and Bacterial Type Strains, Phase II (KMG-II): From Individual Species to Whole Genera.</title>
        <authorList>
            <person name="Goeker M."/>
        </authorList>
    </citation>
    <scope>NUCLEOTIDE SEQUENCE [LARGE SCALE GENOMIC DNA]</scope>
    <source>
        <strain evidence="3 4">DSM 28175</strain>
    </source>
</reference>
<dbReference type="PANTHER" id="PTHR34988">
    <property type="entry name" value="PROTEIN, PUTATIVE-RELATED"/>
    <property type="match status" value="1"/>
</dbReference>
<evidence type="ECO:0000256" key="1">
    <source>
        <dbReference type="SAM" id="SignalP"/>
    </source>
</evidence>
<dbReference type="RefSeq" id="WP_100340238.1">
    <property type="nucleotide sequence ID" value="NZ_PGFJ01000001.1"/>
</dbReference>
<gene>
    <name evidence="3" type="ORF">CLV57_1023</name>
</gene>
<evidence type="ECO:0000313" key="4">
    <source>
        <dbReference type="Proteomes" id="UP000242687"/>
    </source>
</evidence>
<proteinExistence type="predicted"/>
<keyword evidence="4" id="KW-1185">Reference proteome</keyword>
<dbReference type="Proteomes" id="UP000242687">
    <property type="component" value="Unassembled WGS sequence"/>
</dbReference>
<evidence type="ECO:0000259" key="2">
    <source>
        <dbReference type="PROSITE" id="PS51742"/>
    </source>
</evidence>
<protein>
    <recommendedName>
        <fullName evidence="2">PPC domain-containing protein</fullName>
    </recommendedName>
</protein>